<comment type="caution">
    <text evidence="2">The sequence shown here is derived from an EMBL/GenBank/DDBJ whole genome shotgun (WGS) entry which is preliminary data.</text>
</comment>
<protein>
    <submittedName>
        <fullName evidence="2">Uncharacterized protein</fullName>
    </submittedName>
</protein>
<feature type="transmembrane region" description="Helical" evidence="1">
    <location>
        <begin position="6"/>
        <end position="25"/>
    </location>
</feature>
<reference evidence="2" key="1">
    <citation type="journal article" date="2023" name="Mol. Phylogenet. Evol.">
        <title>Genome-scale phylogeny and comparative genomics of the fungal order Sordariales.</title>
        <authorList>
            <person name="Hensen N."/>
            <person name="Bonometti L."/>
            <person name="Westerberg I."/>
            <person name="Brannstrom I.O."/>
            <person name="Guillou S."/>
            <person name="Cros-Aarteil S."/>
            <person name="Calhoun S."/>
            <person name="Haridas S."/>
            <person name="Kuo A."/>
            <person name="Mondo S."/>
            <person name="Pangilinan J."/>
            <person name="Riley R."/>
            <person name="LaButti K."/>
            <person name="Andreopoulos B."/>
            <person name="Lipzen A."/>
            <person name="Chen C."/>
            <person name="Yan M."/>
            <person name="Daum C."/>
            <person name="Ng V."/>
            <person name="Clum A."/>
            <person name="Steindorff A."/>
            <person name="Ohm R.A."/>
            <person name="Martin F."/>
            <person name="Silar P."/>
            <person name="Natvig D.O."/>
            <person name="Lalanne C."/>
            <person name="Gautier V."/>
            <person name="Ament-Velasquez S.L."/>
            <person name="Kruys A."/>
            <person name="Hutchinson M.I."/>
            <person name="Powell A.J."/>
            <person name="Barry K."/>
            <person name="Miller A.N."/>
            <person name="Grigoriev I.V."/>
            <person name="Debuchy R."/>
            <person name="Gladieux P."/>
            <person name="Hiltunen Thoren M."/>
            <person name="Johannesson H."/>
        </authorList>
    </citation>
    <scope>NUCLEOTIDE SEQUENCE</scope>
    <source>
        <strain evidence="2">CBS 892.96</strain>
    </source>
</reference>
<feature type="transmembrane region" description="Helical" evidence="1">
    <location>
        <begin position="129"/>
        <end position="149"/>
    </location>
</feature>
<keyword evidence="1" id="KW-1133">Transmembrane helix</keyword>
<dbReference type="AlphaFoldDB" id="A0AAN6W1I7"/>
<proteinExistence type="predicted"/>
<dbReference type="EMBL" id="MU866362">
    <property type="protein sequence ID" value="KAK4173188.1"/>
    <property type="molecule type" value="Genomic_DNA"/>
</dbReference>
<evidence type="ECO:0000256" key="1">
    <source>
        <dbReference type="SAM" id="Phobius"/>
    </source>
</evidence>
<evidence type="ECO:0000313" key="3">
    <source>
        <dbReference type="Proteomes" id="UP001302321"/>
    </source>
</evidence>
<dbReference type="Proteomes" id="UP001302321">
    <property type="component" value="Unassembled WGS sequence"/>
</dbReference>
<name>A0AAN6W1I7_9PEZI</name>
<keyword evidence="1" id="KW-0812">Transmembrane</keyword>
<gene>
    <name evidence="2" type="ORF">QBC36DRAFT_61544</name>
</gene>
<keyword evidence="1" id="KW-0472">Membrane</keyword>
<evidence type="ECO:0000313" key="2">
    <source>
        <dbReference type="EMBL" id="KAK4173188.1"/>
    </source>
</evidence>
<reference evidence="2" key="2">
    <citation type="submission" date="2023-05" db="EMBL/GenBank/DDBJ databases">
        <authorList>
            <consortium name="Lawrence Berkeley National Laboratory"/>
            <person name="Steindorff A."/>
            <person name="Hensen N."/>
            <person name="Bonometti L."/>
            <person name="Westerberg I."/>
            <person name="Brannstrom I.O."/>
            <person name="Guillou S."/>
            <person name="Cros-Aarteil S."/>
            <person name="Calhoun S."/>
            <person name="Haridas S."/>
            <person name="Kuo A."/>
            <person name="Mondo S."/>
            <person name="Pangilinan J."/>
            <person name="Riley R."/>
            <person name="Labutti K."/>
            <person name="Andreopoulos B."/>
            <person name="Lipzen A."/>
            <person name="Chen C."/>
            <person name="Yanf M."/>
            <person name="Daum C."/>
            <person name="Ng V."/>
            <person name="Clum A."/>
            <person name="Ohm R."/>
            <person name="Martin F."/>
            <person name="Silar P."/>
            <person name="Natvig D."/>
            <person name="Lalanne C."/>
            <person name="Gautier V."/>
            <person name="Ament-Velasquez S.L."/>
            <person name="Kruys A."/>
            <person name="Hutchinson M.I."/>
            <person name="Powell A.J."/>
            <person name="Barry K."/>
            <person name="Miller A.N."/>
            <person name="Grigoriev I.V."/>
            <person name="Debuchy R."/>
            <person name="Gladieux P."/>
            <person name="Thoren M.H."/>
            <person name="Johannesson H."/>
        </authorList>
    </citation>
    <scope>NUCLEOTIDE SEQUENCE</scope>
    <source>
        <strain evidence="2">CBS 892.96</strain>
    </source>
</reference>
<organism evidence="2 3">
    <name type="scientific">Triangularia setosa</name>
    <dbReference type="NCBI Taxonomy" id="2587417"/>
    <lineage>
        <taxon>Eukaryota</taxon>
        <taxon>Fungi</taxon>
        <taxon>Dikarya</taxon>
        <taxon>Ascomycota</taxon>
        <taxon>Pezizomycotina</taxon>
        <taxon>Sordariomycetes</taxon>
        <taxon>Sordariomycetidae</taxon>
        <taxon>Sordariales</taxon>
        <taxon>Podosporaceae</taxon>
        <taxon>Triangularia</taxon>
    </lineage>
</organism>
<accession>A0AAN6W1I7</accession>
<keyword evidence="3" id="KW-1185">Reference proteome</keyword>
<sequence>MASTGGFFFIGLFLFFVAHLNPGLYHDRGLKGSRFPQTSGICPRPSAHPSSLQGNTPHRFCMCGGGLFLPPHLHLRETQPYLHQGRRKRKATLCSFPTIKLGFPYVNSRLDGDGRATMPTSQHLMMKRLLLSFPSFITVTRLLFIPWSAVF</sequence>